<proteinExistence type="predicted"/>
<protein>
    <recommendedName>
        <fullName evidence="4">Arylsulfotransferase (ASST)</fullName>
    </recommendedName>
</protein>
<accession>A6DP46</accession>
<dbReference type="Gene3D" id="2.130.10.10">
    <property type="entry name" value="YVTN repeat-like/Quinoprotein amine dehydrogenase"/>
    <property type="match status" value="1"/>
</dbReference>
<feature type="signal peptide" evidence="1">
    <location>
        <begin position="1"/>
        <end position="17"/>
    </location>
</feature>
<dbReference type="STRING" id="313628.LNTAR_02182"/>
<sequence length="321" mass="36270">MKKVLILISLLLFSVQAEDFSKRLTLLCESYGKNHVAIRNEAGEILWKQKVRTGQHDVHMLANGNILLQDDWRRIVEITLDKKVVWSYDAGNMNGNKGKGVEVHAFVRLDDGITMIAESGPKRLVFVDKENKQIKKIDLKVDKPDVHRDTRLVRQLANGNWLACHENDHFVREYNAKSEVVWEYDTGNKVYGAIGLKNGNYLIATGGGNSVIEVNKGKEIVWEISKKIPGTDKNMKWMTTLVERDNGNLIIGNCHAGQGSPQMFEITRDKKLVWEMEDFKNFGNGLAAGLVLDGAQAQQTLNKLKSIPAETRVNDKLLEFK</sequence>
<reference evidence="2 3" key="1">
    <citation type="journal article" date="2010" name="J. Bacteriol.">
        <title>Genome sequence of Lentisphaera araneosa HTCC2155T, the type species of the order Lentisphaerales in the phylum Lentisphaerae.</title>
        <authorList>
            <person name="Thrash J.C."/>
            <person name="Cho J.C."/>
            <person name="Vergin K.L."/>
            <person name="Morris R.M."/>
            <person name="Giovannoni S.J."/>
        </authorList>
    </citation>
    <scope>NUCLEOTIDE SEQUENCE [LARGE SCALE GENOMIC DNA]</scope>
    <source>
        <strain evidence="2 3">HTCC2155</strain>
    </source>
</reference>
<evidence type="ECO:0000313" key="2">
    <source>
        <dbReference type="EMBL" id="EDM26578.1"/>
    </source>
</evidence>
<dbReference type="RefSeq" id="WP_007279629.1">
    <property type="nucleotide sequence ID" value="NZ_ABCK01000015.1"/>
</dbReference>
<dbReference type="EMBL" id="ABCK01000015">
    <property type="protein sequence ID" value="EDM26578.1"/>
    <property type="molecule type" value="Genomic_DNA"/>
</dbReference>
<gene>
    <name evidence="2" type="ORF">LNTAR_02182</name>
</gene>
<feature type="chain" id="PRO_5002692421" description="Arylsulfotransferase (ASST)" evidence="1">
    <location>
        <begin position="18"/>
        <end position="321"/>
    </location>
</feature>
<evidence type="ECO:0000313" key="3">
    <source>
        <dbReference type="Proteomes" id="UP000004947"/>
    </source>
</evidence>
<evidence type="ECO:0000256" key="1">
    <source>
        <dbReference type="SAM" id="SignalP"/>
    </source>
</evidence>
<organism evidence="2 3">
    <name type="scientific">Lentisphaera araneosa HTCC2155</name>
    <dbReference type="NCBI Taxonomy" id="313628"/>
    <lineage>
        <taxon>Bacteria</taxon>
        <taxon>Pseudomonadati</taxon>
        <taxon>Lentisphaerota</taxon>
        <taxon>Lentisphaeria</taxon>
        <taxon>Lentisphaerales</taxon>
        <taxon>Lentisphaeraceae</taxon>
        <taxon>Lentisphaera</taxon>
    </lineage>
</organism>
<comment type="caution">
    <text evidence="2">The sequence shown here is derived from an EMBL/GenBank/DDBJ whole genome shotgun (WGS) entry which is preliminary data.</text>
</comment>
<dbReference type="Proteomes" id="UP000004947">
    <property type="component" value="Unassembled WGS sequence"/>
</dbReference>
<keyword evidence="3" id="KW-1185">Reference proteome</keyword>
<dbReference type="SUPFAM" id="SSF63829">
    <property type="entry name" value="Calcium-dependent phosphotriesterase"/>
    <property type="match status" value="1"/>
</dbReference>
<dbReference type="eggNOG" id="COG1520">
    <property type="taxonomic scope" value="Bacteria"/>
</dbReference>
<dbReference type="AlphaFoldDB" id="A6DP46"/>
<evidence type="ECO:0008006" key="4">
    <source>
        <dbReference type="Google" id="ProtNLM"/>
    </source>
</evidence>
<keyword evidence="1" id="KW-0732">Signal</keyword>
<name>A6DP46_9BACT</name>
<dbReference type="InterPro" id="IPR015943">
    <property type="entry name" value="WD40/YVTN_repeat-like_dom_sf"/>
</dbReference>